<dbReference type="RefSeq" id="WP_323357227.1">
    <property type="nucleotide sequence ID" value="NZ_JAYGHY010000041.1"/>
</dbReference>
<organism evidence="2 3">
    <name type="scientific">Cyanobium gracile UHCC 0281</name>
    <dbReference type="NCBI Taxonomy" id="3110309"/>
    <lineage>
        <taxon>Bacteria</taxon>
        <taxon>Bacillati</taxon>
        <taxon>Cyanobacteriota</taxon>
        <taxon>Cyanophyceae</taxon>
        <taxon>Synechococcales</taxon>
        <taxon>Prochlorococcaceae</taxon>
        <taxon>Cyanobium</taxon>
    </lineage>
</organism>
<comment type="caution">
    <text evidence="2">The sequence shown here is derived from an EMBL/GenBank/DDBJ whole genome shotgun (WGS) entry which is preliminary data.</text>
</comment>
<proteinExistence type="predicted"/>
<feature type="transmembrane region" description="Helical" evidence="1">
    <location>
        <begin position="6"/>
        <end position="23"/>
    </location>
</feature>
<accession>A0ABU5SXF8</accession>
<keyword evidence="3" id="KW-1185">Reference proteome</keyword>
<evidence type="ECO:0000313" key="3">
    <source>
        <dbReference type="Proteomes" id="UP001302329"/>
    </source>
</evidence>
<keyword evidence="1" id="KW-0472">Membrane</keyword>
<evidence type="ECO:0000256" key="1">
    <source>
        <dbReference type="SAM" id="Phobius"/>
    </source>
</evidence>
<feature type="transmembrane region" description="Helical" evidence="1">
    <location>
        <begin position="71"/>
        <end position="90"/>
    </location>
</feature>
<evidence type="ECO:0000313" key="2">
    <source>
        <dbReference type="EMBL" id="MEA5443220.1"/>
    </source>
</evidence>
<keyword evidence="1" id="KW-0812">Transmembrane</keyword>
<dbReference type="Proteomes" id="UP001302329">
    <property type="component" value="Unassembled WGS sequence"/>
</dbReference>
<sequence length="96" mass="10767">MGDLPFLVFLLAPYLLLGLLAWRDRERRRLSAVLFVAVLVLSLAGTILLGLDSYRFHTVPEHRLVQRMTVIVVPMLQSAAAIVIGLMLQANRSRRG</sequence>
<dbReference type="EMBL" id="JAYGHY010000041">
    <property type="protein sequence ID" value="MEA5443220.1"/>
    <property type="molecule type" value="Genomic_DNA"/>
</dbReference>
<keyword evidence="1" id="KW-1133">Transmembrane helix</keyword>
<name>A0ABU5SXF8_9CYAN</name>
<gene>
    <name evidence="2" type="ORF">VB739_11715</name>
</gene>
<protein>
    <submittedName>
        <fullName evidence="2">Uncharacterized protein</fullName>
    </submittedName>
</protein>
<feature type="transmembrane region" description="Helical" evidence="1">
    <location>
        <begin position="30"/>
        <end position="51"/>
    </location>
</feature>
<reference evidence="2 3" key="1">
    <citation type="submission" date="2023-12" db="EMBL/GenBank/DDBJ databases">
        <title>Baltic Sea Cyanobacteria.</title>
        <authorList>
            <person name="Delbaje E."/>
            <person name="Fewer D.P."/>
            <person name="Shishido T.K."/>
        </authorList>
    </citation>
    <scope>NUCLEOTIDE SEQUENCE [LARGE SCALE GENOMIC DNA]</scope>
    <source>
        <strain evidence="2 3">UHCC 0281</strain>
    </source>
</reference>